<reference evidence="4" key="1">
    <citation type="submission" date="2018-05" db="EMBL/GenBank/DDBJ databases">
        <title>Algibacter marinivivus sp. nov., isolated from sample around a algae.</title>
        <authorList>
            <person name="Zhong X."/>
        </authorList>
    </citation>
    <scope>NUCLEOTIDE SEQUENCE [LARGE SCALE GENOMIC DNA]</scope>
    <source>
        <strain evidence="4">ZY111</strain>
    </source>
</reference>
<evidence type="ECO:0000256" key="3">
    <source>
        <dbReference type="SAM" id="SignalP"/>
    </source>
</evidence>
<organism evidence="4 5">
    <name type="scientific">Algibacter marinivivus</name>
    <dbReference type="NCBI Taxonomy" id="2100723"/>
    <lineage>
        <taxon>Bacteria</taxon>
        <taxon>Pseudomonadati</taxon>
        <taxon>Bacteroidota</taxon>
        <taxon>Flavobacteriia</taxon>
        <taxon>Flavobacteriales</taxon>
        <taxon>Flavobacteriaceae</taxon>
        <taxon>Algibacter</taxon>
    </lineage>
</organism>
<evidence type="ECO:0000256" key="1">
    <source>
        <dbReference type="ARBA" id="ARBA00022729"/>
    </source>
</evidence>
<dbReference type="EMBL" id="QFRI01000005">
    <property type="protein sequence ID" value="PWH81458.1"/>
    <property type="molecule type" value="Genomic_DNA"/>
</dbReference>
<evidence type="ECO:0000256" key="2">
    <source>
        <dbReference type="SAM" id="MobiDB-lite"/>
    </source>
</evidence>
<gene>
    <name evidence="4" type="ORF">DIS18_14340</name>
</gene>
<dbReference type="AlphaFoldDB" id="A0A2U2X103"/>
<dbReference type="Gene3D" id="2.60.120.200">
    <property type="match status" value="1"/>
</dbReference>
<accession>A0A2U2X103</accession>
<feature type="chain" id="PRO_5015570207" description="Por secretion system C-terminal sorting domain-containing protein" evidence="3">
    <location>
        <begin position="23"/>
        <end position="1070"/>
    </location>
</feature>
<dbReference type="SUPFAM" id="SSF49899">
    <property type="entry name" value="Concanavalin A-like lectins/glucanases"/>
    <property type="match status" value="1"/>
</dbReference>
<evidence type="ECO:0008006" key="6">
    <source>
        <dbReference type="Google" id="ProtNLM"/>
    </source>
</evidence>
<feature type="signal peptide" evidence="3">
    <location>
        <begin position="1"/>
        <end position="22"/>
    </location>
</feature>
<dbReference type="InterPro" id="IPR013320">
    <property type="entry name" value="ConA-like_dom_sf"/>
</dbReference>
<sequence length="1070" mass="117822">MKNTTITSFMVLCSILFTLKSAAQLHSPPSCGENFTLDWSTSPSMSNEFDWLAAGALTNTFTDVDGSGIDFTVTFTGETASLGNWGGQTPKVGTSASGSTTEYLDLYTSGFSSTGITCTITFSSPIYALSFDLLHVNAGGGHGDMYTISATTTSGGTIYPTFTNSATPSYTSNNATGVVDANGASVAGTDAMVGINFLDPDYITSVTFLWQNCSTCTDYFVHGSGLGNFSFCIPQTLDFDGVNDYVDRPAFLGGKSEITMMSWIKLDSGTDGGEIMGQRNFRLFVDSNKYLRAFVRTDNDLSIYTSALPATLLSENIWYHATAKYDGNSGTLNLYLNGKNVYSYSNASIVGTTLNNLATWNSDHDFEIGRNTQLDNNYFEGDIYECRVYNKALTTNQLHRQVNQEIENNSGNVRGTIIPKDIEGLAWSDLELYYKMGIIDTGYTPDESNNNIDGHLNNMRTYQEYTAPLPYVTTESCSGDWDNSSNWVHGDVWDIHSTPPECAIIQIKGNMEIDSDRKTVGLIIDSGSKLEVNGDSGLFNSWYIKLDGEIDLEGESQLIQEEESTLDATSAGVLERDQQGTADTYTYNYWSSPVGASNNSTNNNSYKIPNIITNVGFLSSGYDGTHTPVAVSDYWIWKYSNRISDSYASWQHVRSNGTMLVGEGFTMKGPGNGNISDTQNYIFNGKPNNGDINLTISSGNDYLVGNPYPSAIDAVQFILDNGATIDGPGSTNGTLYFWEHWGGGSHVLTEYQGGYATYSLAGGVPVASKGSTDPDVATGGTPTKTPGRYIPVSQGFFVTAETGGTIKFNNAQRVFQKEDGSNSVFTRSSNTKKTKASKTTTSNDTRMKLRIGFNSVNTLHRQILITVDENATMNYDWGYDAKYIDTQVDDMYWMINNEKFTIQGTNEINDQTIIPLGIHTKTDGLNSIVIDKLENTPNDLEIYLHDKDLNIYHDLRGGKYETYLTSGQYLNRFELTFSKNQTSLSTEENEDKQIEVYFSNEKNSIVINNPASKLIESVEMFNILGQTLFKFQTNTNNNHIEYKANQIKTGNYILKIETEFGMISKKVLIK</sequence>
<dbReference type="RefSeq" id="WP_109353777.1">
    <property type="nucleotide sequence ID" value="NZ_QFRI01000005.1"/>
</dbReference>
<feature type="region of interest" description="Disordered" evidence="2">
    <location>
        <begin position="820"/>
        <end position="841"/>
    </location>
</feature>
<dbReference type="GO" id="GO:0004553">
    <property type="term" value="F:hydrolase activity, hydrolyzing O-glycosyl compounds"/>
    <property type="evidence" value="ECO:0007669"/>
    <property type="project" value="UniProtKB-ARBA"/>
</dbReference>
<dbReference type="InterPro" id="IPR026444">
    <property type="entry name" value="Secre_tail"/>
</dbReference>
<keyword evidence="1 3" id="KW-0732">Signal</keyword>
<proteinExistence type="predicted"/>
<dbReference type="GO" id="GO:0005975">
    <property type="term" value="P:carbohydrate metabolic process"/>
    <property type="evidence" value="ECO:0007669"/>
    <property type="project" value="UniProtKB-ARBA"/>
</dbReference>
<reference evidence="4" key="2">
    <citation type="submission" date="2018-05" db="EMBL/GenBank/DDBJ databases">
        <authorList>
            <person name="Lanie J.A."/>
            <person name="Ng W.-L."/>
            <person name="Kazmierczak K.M."/>
            <person name="Andrzejewski T.M."/>
            <person name="Davidsen T.M."/>
            <person name="Wayne K.J."/>
            <person name="Tettelin H."/>
            <person name="Glass J.I."/>
            <person name="Rusch D."/>
            <person name="Podicherti R."/>
            <person name="Tsui H.-C.T."/>
            <person name="Winkler M.E."/>
        </authorList>
    </citation>
    <scope>NUCLEOTIDE SEQUENCE [LARGE SCALE GENOMIC DNA]</scope>
    <source>
        <strain evidence="4">ZY111</strain>
    </source>
</reference>
<dbReference type="NCBIfam" id="TIGR04183">
    <property type="entry name" value="Por_Secre_tail"/>
    <property type="match status" value="1"/>
</dbReference>
<dbReference type="Proteomes" id="UP000245375">
    <property type="component" value="Unassembled WGS sequence"/>
</dbReference>
<evidence type="ECO:0000313" key="4">
    <source>
        <dbReference type="EMBL" id="PWH81458.1"/>
    </source>
</evidence>
<comment type="caution">
    <text evidence="4">The sequence shown here is derived from an EMBL/GenBank/DDBJ whole genome shotgun (WGS) entry which is preliminary data.</text>
</comment>
<keyword evidence="5" id="KW-1185">Reference proteome</keyword>
<name>A0A2U2X103_9FLAO</name>
<evidence type="ECO:0000313" key="5">
    <source>
        <dbReference type="Proteomes" id="UP000245375"/>
    </source>
</evidence>
<dbReference type="OrthoDB" id="2582440at2"/>
<protein>
    <recommendedName>
        <fullName evidence="6">Por secretion system C-terminal sorting domain-containing protein</fullName>
    </recommendedName>
</protein>
<dbReference type="Pfam" id="PF13385">
    <property type="entry name" value="Laminin_G_3"/>
    <property type="match status" value="1"/>
</dbReference>